<evidence type="ECO:0000256" key="2">
    <source>
        <dbReference type="ARBA" id="ARBA00022737"/>
    </source>
</evidence>
<comment type="caution">
    <text evidence="4">The sequence shown here is derived from an EMBL/GenBank/DDBJ whole genome shotgun (WGS) entry which is preliminary data.</text>
</comment>
<dbReference type="InterPro" id="IPR015943">
    <property type="entry name" value="WD40/YVTN_repeat-like_dom_sf"/>
</dbReference>
<dbReference type="Pfam" id="PF00400">
    <property type="entry name" value="WD40"/>
    <property type="match status" value="1"/>
</dbReference>
<name>A0A9P5U145_9AGAR</name>
<dbReference type="Proteomes" id="UP000772434">
    <property type="component" value="Unassembled WGS sequence"/>
</dbReference>
<evidence type="ECO:0000256" key="1">
    <source>
        <dbReference type="ARBA" id="ARBA00022574"/>
    </source>
</evidence>
<keyword evidence="1" id="KW-0853">WD repeat</keyword>
<reference evidence="4" key="1">
    <citation type="submission" date="2020-11" db="EMBL/GenBank/DDBJ databases">
        <authorList>
            <consortium name="DOE Joint Genome Institute"/>
            <person name="Ahrendt S."/>
            <person name="Riley R."/>
            <person name="Andreopoulos W."/>
            <person name="Labutti K."/>
            <person name="Pangilinan J."/>
            <person name="Ruiz-Duenas F.J."/>
            <person name="Barrasa J.M."/>
            <person name="Sanchez-Garcia M."/>
            <person name="Camarero S."/>
            <person name="Miyauchi S."/>
            <person name="Serrano A."/>
            <person name="Linde D."/>
            <person name="Babiker R."/>
            <person name="Drula E."/>
            <person name="Ayuso-Fernandez I."/>
            <person name="Pacheco R."/>
            <person name="Padilla G."/>
            <person name="Ferreira P."/>
            <person name="Barriuso J."/>
            <person name="Kellner H."/>
            <person name="Castanera R."/>
            <person name="Alfaro M."/>
            <person name="Ramirez L."/>
            <person name="Pisabarro A.G."/>
            <person name="Kuo A."/>
            <person name="Tritt A."/>
            <person name="Lipzen A."/>
            <person name="He G."/>
            <person name="Yan M."/>
            <person name="Ng V."/>
            <person name="Cullen D."/>
            <person name="Martin F."/>
            <person name="Rosso M.-N."/>
            <person name="Henrissat B."/>
            <person name="Hibbett D."/>
            <person name="Martinez A.T."/>
            <person name="Grigoriev I.V."/>
        </authorList>
    </citation>
    <scope>NUCLEOTIDE SEQUENCE</scope>
    <source>
        <strain evidence="4">AH 40177</strain>
    </source>
</reference>
<dbReference type="PANTHER" id="PTHR44019:SF8">
    <property type="entry name" value="POC1 CENTRIOLAR PROTEIN HOMOLOG"/>
    <property type="match status" value="1"/>
</dbReference>
<keyword evidence="2" id="KW-0677">Repeat</keyword>
<dbReference type="InterPro" id="IPR050505">
    <property type="entry name" value="WDR55/POC1"/>
</dbReference>
<dbReference type="AlphaFoldDB" id="A0A9P5U145"/>
<dbReference type="Gene3D" id="2.130.10.10">
    <property type="entry name" value="YVTN repeat-like/Quinoprotein amine dehydrogenase"/>
    <property type="match status" value="1"/>
</dbReference>
<keyword evidence="3" id="KW-1133">Transmembrane helix</keyword>
<dbReference type="SMART" id="SM00320">
    <property type="entry name" value="WD40"/>
    <property type="match status" value="3"/>
</dbReference>
<evidence type="ECO:0000313" key="5">
    <source>
        <dbReference type="Proteomes" id="UP000772434"/>
    </source>
</evidence>
<proteinExistence type="predicted"/>
<accession>A0A9P5U145</accession>
<dbReference type="InterPro" id="IPR001680">
    <property type="entry name" value="WD40_rpt"/>
</dbReference>
<evidence type="ECO:0000313" key="4">
    <source>
        <dbReference type="EMBL" id="KAF9062087.1"/>
    </source>
</evidence>
<protein>
    <submittedName>
        <fullName evidence="4">WD40-repeat-containing domain protein</fullName>
    </submittedName>
</protein>
<keyword evidence="5" id="KW-1185">Reference proteome</keyword>
<gene>
    <name evidence="4" type="ORF">BDP27DRAFT_1428291</name>
</gene>
<keyword evidence="3" id="KW-0812">Transmembrane</keyword>
<dbReference type="OrthoDB" id="2654453at2759"/>
<dbReference type="InterPro" id="IPR036322">
    <property type="entry name" value="WD40_repeat_dom_sf"/>
</dbReference>
<sequence>MRFLSTFIQKPQILATRRTYTLDGKLTGHCGPVLCLSATDDGQLLASGGTDGVKIWNLVTKRRIPSPEGAGSRGATTAILFISRSDDPDEAIIYGTQTGKLAFEESYTFSLAGASEITTLAFDAVAGHLGAGNRSGNIYLFSLDVDMNLKIRFSVMLQGVTPKSLAFSNKGDKKEPQLLLFSLYDGTLYTLNTTDGNVENTKVLVNQIGNAAVDVAKNVFCIDDPGQGIALYRFDGTRLKNFPVKEEKPRPRPRQVNFAEGFKLIVCGSDHGVVYVFDRRKEEVVDELHTGNHNWIQTILTAQTDGQHFILAAPSHDTDKNTDILVWRKRDSRTIGMQMQRKYLQYFIQIMMLGATLAFLIQNGAQMLGSQPSSMVTDLPITRSMKQTPQRVLATERTRIPRKAELVLP</sequence>
<keyword evidence="3" id="KW-0472">Membrane</keyword>
<dbReference type="EMBL" id="JADNRY010000182">
    <property type="protein sequence ID" value="KAF9062087.1"/>
    <property type="molecule type" value="Genomic_DNA"/>
</dbReference>
<dbReference type="PANTHER" id="PTHR44019">
    <property type="entry name" value="WD REPEAT-CONTAINING PROTEIN 55"/>
    <property type="match status" value="1"/>
</dbReference>
<dbReference type="SUPFAM" id="SSF50978">
    <property type="entry name" value="WD40 repeat-like"/>
    <property type="match status" value="1"/>
</dbReference>
<feature type="transmembrane region" description="Helical" evidence="3">
    <location>
        <begin position="343"/>
        <end position="361"/>
    </location>
</feature>
<organism evidence="4 5">
    <name type="scientific">Rhodocollybia butyracea</name>
    <dbReference type="NCBI Taxonomy" id="206335"/>
    <lineage>
        <taxon>Eukaryota</taxon>
        <taxon>Fungi</taxon>
        <taxon>Dikarya</taxon>
        <taxon>Basidiomycota</taxon>
        <taxon>Agaricomycotina</taxon>
        <taxon>Agaricomycetes</taxon>
        <taxon>Agaricomycetidae</taxon>
        <taxon>Agaricales</taxon>
        <taxon>Marasmiineae</taxon>
        <taxon>Omphalotaceae</taxon>
        <taxon>Rhodocollybia</taxon>
    </lineage>
</organism>
<evidence type="ECO:0000256" key="3">
    <source>
        <dbReference type="SAM" id="Phobius"/>
    </source>
</evidence>